<dbReference type="Gene3D" id="3.40.50.300">
    <property type="entry name" value="P-loop containing nucleotide triphosphate hydrolases"/>
    <property type="match status" value="1"/>
</dbReference>
<protein>
    <submittedName>
        <fullName evidence="1">Protein ImuA</fullName>
    </submittedName>
</protein>
<reference evidence="1 2" key="1">
    <citation type="submission" date="2016-10" db="EMBL/GenBank/DDBJ databases">
        <authorList>
            <person name="de Groot N.N."/>
        </authorList>
    </citation>
    <scope>NUCLEOTIDE SEQUENCE [LARGE SCALE GENOMIC DNA]</scope>
    <source>
        <strain evidence="1 2">RK1</strain>
    </source>
</reference>
<accession>A0A1I3JCY2</accession>
<dbReference type="AlphaFoldDB" id="A0A1I3JCY2"/>
<dbReference type="STRING" id="1477437.SAMN05444682_104399"/>
<evidence type="ECO:0000313" key="2">
    <source>
        <dbReference type="Proteomes" id="UP000198670"/>
    </source>
</evidence>
<dbReference type="RefSeq" id="WP_245893177.1">
    <property type="nucleotide sequence ID" value="NZ_FOQO01000004.1"/>
</dbReference>
<sequence>MEMEKENKRETVNRLKQDLLRWQGVTLPEVNTTERVGLGPVEEAFPNAVFPTFGVHEFISMSREDSAATSGFIGGLVSRLTVGDGVCLWISTSQLLFPPSIRAFGVVPDRVVFVDIAKERDVLWATEEALKCTGLTTVVAELQEMDFVQSRRLQLAVEKSQVTGLILRCNPRVIGSTACVARWRIRPLPSLLDDGLPGVGFPRWETELLKVRNGNPGCWQLEWSQGRFVPVLPAKQSREWSTQLKRIS</sequence>
<dbReference type="SUPFAM" id="SSF52540">
    <property type="entry name" value="P-loop containing nucleoside triphosphate hydrolases"/>
    <property type="match status" value="1"/>
</dbReference>
<proteinExistence type="predicted"/>
<dbReference type="EMBL" id="FOQO01000004">
    <property type="protein sequence ID" value="SFI58097.1"/>
    <property type="molecule type" value="Genomic_DNA"/>
</dbReference>
<evidence type="ECO:0000313" key="1">
    <source>
        <dbReference type="EMBL" id="SFI58097.1"/>
    </source>
</evidence>
<gene>
    <name evidence="1" type="ORF">SAMN05444682_104399</name>
</gene>
<dbReference type="InterPro" id="IPR017026">
    <property type="entry name" value="ImuA"/>
</dbReference>
<name>A0A1I3JCY2_9SPHI</name>
<organism evidence="1 2">
    <name type="scientific">Parapedobacter indicus</name>
    <dbReference type="NCBI Taxonomy" id="1477437"/>
    <lineage>
        <taxon>Bacteria</taxon>
        <taxon>Pseudomonadati</taxon>
        <taxon>Bacteroidota</taxon>
        <taxon>Sphingobacteriia</taxon>
        <taxon>Sphingobacteriales</taxon>
        <taxon>Sphingobacteriaceae</taxon>
        <taxon>Parapedobacter</taxon>
    </lineage>
</organism>
<keyword evidence="2" id="KW-1185">Reference proteome</keyword>
<dbReference type="Proteomes" id="UP000198670">
    <property type="component" value="Unassembled WGS sequence"/>
</dbReference>
<dbReference type="PIRSF" id="PIRSF034285">
    <property type="entry name" value="UCP034285"/>
    <property type="match status" value="1"/>
</dbReference>
<dbReference type="InterPro" id="IPR027417">
    <property type="entry name" value="P-loop_NTPase"/>
</dbReference>